<proteinExistence type="predicted"/>
<dbReference type="SUPFAM" id="SSF53756">
    <property type="entry name" value="UDP-Glycosyltransferase/glycogen phosphorylase"/>
    <property type="match status" value="1"/>
</dbReference>
<dbReference type="RefSeq" id="WP_162357009.1">
    <property type="nucleotide sequence ID" value="NZ_WMIB01000022.1"/>
</dbReference>
<organism evidence="1 2">
    <name type="scientific">Metabacillus mangrovi</name>
    <dbReference type="NCBI Taxonomy" id="1491830"/>
    <lineage>
        <taxon>Bacteria</taxon>
        <taxon>Bacillati</taxon>
        <taxon>Bacillota</taxon>
        <taxon>Bacilli</taxon>
        <taxon>Bacillales</taxon>
        <taxon>Bacillaceae</taxon>
        <taxon>Metabacillus</taxon>
    </lineage>
</organism>
<keyword evidence="2" id="KW-1185">Reference proteome</keyword>
<dbReference type="InterPro" id="IPR050194">
    <property type="entry name" value="Glycosyltransferase_grp1"/>
</dbReference>
<dbReference type="Proteomes" id="UP000434639">
    <property type="component" value="Unassembled WGS sequence"/>
</dbReference>
<dbReference type="GO" id="GO:0016757">
    <property type="term" value="F:glycosyltransferase activity"/>
    <property type="evidence" value="ECO:0007669"/>
    <property type="project" value="TreeGrafter"/>
</dbReference>
<evidence type="ECO:0000313" key="1">
    <source>
        <dbReference type="EMBL" id="MTH55045.1"/>
    </source>
</evidence>
<comment type="caution">
    <text evidence="1">The sequence shown here is derived from an EMBL/GenBank/DDBJ whole genome shotgun (WGS) entry which is preliminary data.</text>
</comment>
<name>A0A7X2S856_9BACI</name>
<reference evidence="1 2" key="1">
    <citation type="journal article" date="2017" name="Int. J. Syst. Evol. Microbiol.">
        <title>Bacillus mangrovi sp. nov., isolated from a sediment sample from a mangrove forest.</title>
        <authorList>
            <person name="Gupta V."/>
            <person name="Singh P.K."/>
            <person name="Korpole S."/>
            <person name="Tanuku N.R.S."/>
            <person name="Pinnaka A.K."/>
        </authorList>
    </citation>
    <scope>NUCLEOTIDE SEQUENCE [LARGE SCALE GENOMIC DNA]</scope>
    <source>
        <strain evidence="1 2">KCTC 33872</strain>
    </source>
</reference>
<dbReference type="PANTHER" id="PTHR45947">
    <property type="entry name" value="SULFOQUINOVOSYL TRANSFERASE SQD2"/>
    <property type="match status" value="1"/>
</dbReference>
<dbReference type="Gene3D" id="3.40.50.2000">
    <property type="entry name" value="Glycogen Phosphorylase B"/>
    <property type="match status" value="2"/>
</dbReference>
<protein>
    <submittedName>
        <fullName evidence="1">Glycosyltransferase</fullName>
    </submittedName>
</protein>
<dbReference type="AlphaFoldDB" id="A0A7X2S856"/>
<dbReference type="NCBIfam" id="NF047676">
    <property type="entry name" value="TeichurnBiosyTuaH"/>
    <property type="match status" value="1"/>
</dbReference>
<sequence>MLDNQKVIHVIVATAEWNKDGLRYRRHRLAEFLKQQPDTQDVYWVHPSESPSSEEKELANGIIQYPVKDLLKHRLFRFGRYYDIFYKRKLTALTEVLEGQENIRKILWFTFPGFPGLAHMLKWDNVVYDCSDMWTISMTGKKNLVMKMREKSILQAENQVIANADPIFCTSDYLNANVKKNPYANEKKVTTFENGVEFALFQNHQAELPDVLKSMQGPVLGFIGGIKPKLDFPMLQLVMKQRPDWTLLFVGPDGTNQDPAFQELLKLPNVIWTGKVKPEEVPVYMSKIDAGIMPYKPSLYNQAVFPLKMFEFLAAGVPSVGANLPSTEKFAQKGIYEYQTGRDHEEFISHCEELLNSESPELRAQRVELARSQDWSIIFNKMLHKVMN</sequence>
<evidence type="ECO:0000313" key="2">
    <source>
        <dbReference type="Proteomes" id="UP000434639"/>
    </source>
</evidence>
<dbReference type="EMBL" id="WMIB01000022">
    <property type="protein sequence ID" value="MTH55045.1"/>
    <property type="molecule type" value="Genomic_DNA"/>
</dbReference>
<dbReference type="Pfam" id="PF13692">
    <property type="entry name" value="Glyco_trans_1_4"/>
    <property type="match status" value="1"/>
</dbReference>
<dbReference type="PANTHER" id="PTHR45947:SF3">
    <property type="entry name" value="SULFOQUINOVOSYL TRANSFERASE SQD2"/>
    <property type="match status" value="1"/>
</dbReference>
<accession>A0A7X2S856</accession>
<gene>
    <name evidence="1" type="ORF">GKZ89_16700</name>
</gene>
<keyword evidence="1" id="KW-0808">Transferase</keyword>